<evidence type="ECO:0000256" key="4">
    <source>
        <dbReference type="ARBA" id="ARBA00008061"/>
    </source>
</evidence>
<evidence type="ECO:0000256" key="12">
    <source>
        <dbReference type="PIRSR" id="PIRSR001021-2"/>
    </source>
</evidence>
<reference evidence="14 15" key="1">
    <citation type="submission" date="2010-07" db="EMBL/GenBank/DDBJ databases">
        <title>The draft genome of Paenibacillus curdlanolyticus YK9.</title>
        <authorList>
            <consortium name="US DOE Joint Genome Institute (JGI-PGF)"/>
            <person name="Lucas S."/>
            <person name="Copeland A."/>
            <person name="Lapidus A."/>
            <person name="Cheng J.-F."/>
            <person name="Bruce D."/>
            <person name="Goodwin L."/>
            <person name="Pitluck S."/>
            <person name="Land M.L."/>
            <person name="Hauser L."/>
            <person name="Chang Y.-J."/>
            <person name="Jeffries C."/>
            <person name="Anderson I.J."/>
            <person name="Johnson E."/>
            <person name="Loganathan U."/>
            <person name="Mulhopadhyay B."/>
            <person name="Kyrpides N."/>
            <person name="Woyke T.J."/>
        </authorList>
    </citation>
    <scope>NUCLEOTIDE SEQUENCE [LARGE SCALE GENOMIC DNA]</scope>
    <source>
        <strain evidence="14 15">YK9</strain>
    </source>
</reference>
<feature type="active site" description="Proton donor" evidence="11">
    <location>
        <position position="300"/>
    </location>
</feature>
<dbReference type="PIRSF" id="PIRSF001021">
    <property type="entry name" value="Alph-amls_thrmst"/>
    <property type="match status" value="1"/>
</dbReference>
<dbReference type="SUPFAM" id="SSF51445">
    <property type="entry name" value="(Trans)glycosidases"/>
    <property type="match status" value="1"/>
</dbReference>
<feature type="binding site" evidence="12">
    <location>
        <position position="198"/>
    </location>
    <ligand>
        <name>Ca(2+)</name>
        <dbReference type="ChEBI" id="CHEBI:29108"/>
        <label>2</label>
    </ligand>
</feature>
<dbReference type="FunFam" id="2.40.30.140:FF:000002">
    <property type="entry name" value="Alpha-amylase"/>
    <property type="match status" value="1"/>
</dbReference>
<dbReference type="CDD" id="cd11318">
    <property type="entry name" value="AmyAc_bac_fung_AmyA"/>
    <property type="match status" value="1"/>
</dbReference>
<evidence type="ECO:0000313" key="15">
    <source>
        <dbReference type="Proteomes" id="UP000005387"/>
    </source>
</evidence>
<evidence type="ECO:0000256" key="7">
    <source>
        <dbReference type="ARBA" id="ARBA00022729"/>
    </source>
</evidence>
<feature type="binding site" evidence="12">
    <location>
        <position position="222"/>
    </location>
    <ligand>
        <name>Ca(2+)</name>
        <dbReference type="ChEBI" id="CHEBI:29108"/>
        <label>2</label>
    </ligand>
</feature>
<feature type="binding site" evidence="12">
    <location>
        <position position="233"/>
    </location>
    <ligand>
        <name>Ca(2+)</name>
        <dbReference type="ChEBI" id="CHEBI:29108"/>
        <label>1</label>
    </ligand>
</feature>
<dbReference type="GO" id="GO:0005576">
    <property type="term" value="C:extracellular region"/>
    <property type="evidence" value="ECO:0007669"/>
    <property type="project" value="UniProtKB-SubCell"/>
</dbReference>
<evidence type="ECO:0000256" key="11">
    <source>
        <dbReference type="PIRSR" id="PIRSR001021-1"/>
    </source>
</evidence>
<name>E0I4J1_9BACL</name>
<keyword evidence="15" id="KW-1185">Reference proteome</keyword>
<dbReference type="Pfam" id="PF09154">
    <property type="entry name" value="Alpha-amy_C_pro"/>
    <property type="match status" value="1"/>
</dbReference>
<dbReference type="GO" id="GO:0005975">
    <property type="term" value="P:carbohydrate metabolic process"/>
    <property type="evidence" value="ECO:0007669"/>
    <property type="project" value="InterPro"/>
</dbReference>
<dbReference type="eggNOG" id="COG0366">
    <property type="taxonomic scope" value="Bacteria"/>
</dbReference>
<dbReference type="AlphaFoldDB" id="E0I4J1"/>
<dbReference type="PANTHER" id="PTHR43447">
    <property type="entry name" value="ALPHA-AMYLASE"/>
    <property type="match status" value="1"/>
</dbReference>
<keyword evidence="7" id="KW-0732">Signal</keyword>
<dbReference type="NCBIfam" id="NF006969">
    <property type="entry name" value="PRK09441.1-2"/>
    <property type="match status" value="1"/>
</dbReference>
<keyword evidence="5" id="KW-0964">Secreted</keyword>
<feature type="binding site" evidence="12">
    <location>
        <position position="339"/>
    </location>
    <ligand>
        <name>Ca(2+)</name>
        <dbReference type="ChEBI" id="CHEBI:29108"/>
        <label>3</label>
    </ligand>
</feature>
<sequence>MFSIDFMKSRKRLISYMVVFAFLAGLVFQPLGATKASAADNGTIMQYFEWYLPNDGAHWNRLNNDAQNLKNVGITAVWIPPAYKGGSSADVGYGVYDTYDLGEFNQKGTVRTKYGTKSELISAVNNLHAKGIAVYGDVVLNHRMNADATELVDAVEVDPNNRNVETTSTYQIQAWTQYDFPGRGNTYSSFKWRWYHFDGVDWDQSRGLNRIYKLRGDGKDWDWEVDSEYGNYDYLMGADLDFNHPDVVNETKTWGKWFVNTVNLDGVRLDAVKHIKFDFMRDWVNNVRSTTGKNLFAVGEYWHYDVNKLNSYITKTNGTMSLFDVPLHFRFYDASNGGGGYDMRNLLNNTLMSSNPMKAVTFVENHDTQPTQALQSTVQSWFKPLAYATILTREQGYPCVFYGDYYGTSDGKISSYKPIMDKLLNARKVYAYGTQRDYFDHPDIVGWTREGDAAHAGSGLATLITDGPGGSKWMYVGTSKAGQVWTDKTGNRSGTVTIDANGWGNFWVNGGSVSVWAK</sequence>
<comment type="similarity">
    <text evidence="4">Belongs to the glycosyl hydrolase 13 family.</text>
</comment>
<dbReference type="InterPro" id="IPR006047">
    <property type="entry name" value="GH13_cat_dom"/>
</dbReference>
<dbReference type="Proteomes" id="UP000005387">
    <property type="component" value="Unassembled WGS sequence"/>
</dbReference>
<dbReference type="NCBIfam" id="NF006972">
    <property type="entry name" value="PRK09441.1-5"/>
    <property type="match status" value="1"/>
</dbReference>
<dbReference type="Gene3D" id="2.40.30.140">
    <property type="match status" value="1"/>
</dbReference>
<evidence type="ECO:0000256" key="3">
    <source>
        <dbReference type="ARBA" id="ARBA00004613"/>
    </source>
</evidence>
<keyword evidence="8 14" id="KW-0378">Hydrolase</keyword>
<comment type="cofactor">
    <cofactor evidence="2">
        <name>Na(+)</name>
        <dbReference type="ChEBI" id="CHEBI:29101"/>
    </cofactor>
</comment>
<dbReference type="InterPro" id="IPR017853">
    <property type="entry name" value="GH"/>
</dbReference>
<feature type="active site" description="Nucleophile" evidence="11">
    <location>
        <position position="270"/>
    </location>
</feature>
<keyword evidence="9" id="KW-0119">Carbohydrate metabolism</keyword>
<dbReference type="SMART" id="SM00642">
    <property type="entry name" value="Aamy"/>
    <property type="match status" value="1"/>
</dbReference>
<keyword evidence="6 12" id="KW-0479">Metal-binding</keyword>
<feature type="binding site" evidence="12">
    <location>
        <position position="241"/>
    </location>
    <ligand>
        <name>Ca(2+)</name>
        <dbReference type="ChEBI" id="CHEBI:29108"/>
        <label>2</label>
    </ligand>
</feature>
<dbReference type="RefSeq" id="WP_006036051.1">
    <property type="nucleotide sequence ID" value="NZ_AEDD01000001.1"/>
</dbReference>
<keyword evidence="12" id="KW-0106">Calcium</keyword>
<organism evidence="14 15">
    <name type="scientific">Paenibacillus curdlanolyticus YK9</name>
    <dbReference type="NCBI Taxonomy" id="717606"/>
    <lineage>
        <taxon>Bacteria</taxon>
        <taxon>Bacillati</taxon>
        <taxon>Bacillota</taxon>
        <taxon>Bacilli</taxon>
        <taxon>Bacillales</taxon>
        <taxon>Paenibacillaceae</taxon>
        <taxon>Paenibacillus</taxon>
    </lineage>
</organism>
<dbReference type="EC" id="3.2.1.98" evidence="14"/>
<feature type="domain" description="Glycosyl hydrolase family 13 catalytic" evidence="13">
    <location>
        <begin position="42"/>
        <end position="427"/>
    </location>
</feature>
<dbReference type="GO" id="GO:0005509">
    <property type="term" value="F:calcium ion binding"/>
    <property type="evidence" value="ECO:0007669"/>
    <property type="project" value="InterPro"/>
</dbReference>
<dbReference type="EMBL" id="AEDD01000001">
    <property type="protein sequence ID" value="EFM12522.1"/>
    <property type="molecule type" value="Genomic_DNA"/>
</dbReference>
<comment type="cofactor">
    <cofactor evidence="1">
        <name>Ca(2+)</name>
        <dbReference type="ChEBI" id="CHEBI:29108"/>
    </cofactor>
</comment>
<feature type="binding site" evidence="12">
    <location>
        <position position="239"/>
    </location>
    <ligand>
        <name>Ca(2+)</name>
        <dbReference type="ChEBI" id="CHEBI:29108"/>
        <label>1</label>
    </ligand>
</feature>
<accession>E0I4J1</accession>
<evidence type="ECO:0000256" key="9">
    <source>
        <dbReference type="ARBA" id="ARBA00023277"/>
    </source>
</evidence>
<evidence type="ECO:0000256" key="10">
    <source>
        <dbReference type="ARBA" id="ARBA00023295"/>
    </source>
</evidence>
<evidence type="ECO:0000256" key="6">
    <source>
        <dbReference type="ARBA" id="ARBA00022723"/>
    </source>
</evidence>
<feature type="binding site" evidence="12">
    <location>
        <position position="466"/>
    </location>
    <ligand>
        <name>Ca(2+)</name>
        <dbReference type="ChEBI" id="CHEBI:29108"/>
        <label>3</label>
    </ligand>
</feature>
<comment type="subcellular location">
    <subcellularLocation>
        <location evidence="3">Secreted</location>
    </subcellularLocation>
</comment>
<dbReference type="InterPro" id="IPR015237">
    <property type="entry name" value="Alpha-amylase_C_pro"/>
</dbReference>
<dbReference type="InterPro" id="IPR013780">
    <property type="entry name" value="Glyco_hydro_b"/>
</dbReference>
<dbReference type="NCBIfam" id="NF006968">
    <property type="entry name" value="PRK09441.1-1"/>
    <property type="match status" value="1"/>
</dbReference>
<dbReference type="Gene3D" id="3.20.20.80">
    <property type="entry name" value="Glycosidases"/>
    <property type="match status" value="1"/>
</dbReference>
<dbReference type="STRING" id="717606.PaecuDRAFT_0033"/>
<gene>
    <name evidence="14" type="ORF">PaecuDRAFT_0033</name>
</gene>
<dbReference type="InterPro" id="IPR013776">
    <property type="entry name" value="A-amylase_thermo"/>
</dbReference>
<evidence type="ECO:0000256" key="1">
    <source>
        <dbReference type="ARBA" id="ARBA00001913"/>
    </source>
</evidence>
<evidence type="ECO:0000313" key="14">
    <source>
        <dbReference type="EMBL" id="EFM12522.1"/>
    </source>
</evidence>
<protein>
    <submittedName>
        <fullName evidence="14">Glucan 1,4-alpha-maltohexaosidase</fullName>
        <ecNumber evidence="14">3.2.1.98</ecNumber>
    </submittedName>
</protein>
<evidence type="ECO:0000256" key="8">
    <source>
        <dbReference type="ARBA" id="ARBA00022801"/>
    </source>
</evidence>
<feature type="binding site" evidence="12">
    <location>
        <position position="141"/>
    </location>
    <ligand>
        <name>Ca(2+)</name>
        <dbReference type="ChEBI" id="CHEBI:29108"/>
        <label>1</label>
    </ligand>
</feature>
<keyword evidence="10 14" id="KW-0326">Glycosidase</keyword>
<dbReference type="Gene3D" id="2.60.40.1180">
    <property type="entry name" value="Golgi alpha-mannosidase II"/>
    <property type="match status" value="1"/>
</dbReference>
<feature type="binding site" evidence="12">
    <location>
        <position position="443"/>
    </location>
    <ligand>
        <name>Ca(2+)</name>
        <dbReference type="ChEBI" id="CHEBI:29108"/>
        <label>3</label>
    </ligand>
</feature>
<feature type="binding site" evidence="12">
    <location>
        <position position="274"/>
    </location>
    <ligand>
        <name>Ca(2+)</name>
        <dbReference type="ChEBI" id="CHEBI:29108"/>
        <label>1</label>
    </ligand>
</feature>
<dbReference type="Pfam" id="PF00128">
    <property type="entry name" value="Alpha-amylase"/>
    <property type="match status" value="1"/>
</dbReference>
<evidence type="ECO:0000256" key="5">
    <source>
        <dbReference type="ARBA" id="ARBA00022525"/>
    </source>
</evidence>
<evidence type="ECO:0000259" key="13">
    <source>
        <dbReference type="SMART" id="SM00642"/>
    </source>
</evidence>
<dbReference type="SUPFAM" id="SSF51011">
    <property type="entry name" value="Glycosyl hydrolase domain"/>
    <property type="match status" value="1"/>
</dbReference>
<evidence type="ECO:0000256" key="2">
    <source>
        <dbReference type="ARBA" id="ARBA00001959"/>
    </source>
</evidence>
<proteinExistence type="inferred from homology"/>
<dbReference type="GO" id="GO:0033927">
    <property type="term" value="F:glucan 1,4-alpha-maltohexaosidase activity"/>
    <property type="evidence" value="ECO:0007669"/>
    <property type="project" value="UniProtKB-EC"/>
</dbReference>